<keyword evidence="1" id="KW-0732">Signal</keyword>
<keyword evidence="3" id="KW-1185">Reference proteome</keyword>
<evidence type="ECO:0000313" key="3">
    <source>
        <dbReference type="Proteomes" id="UP000494115"/>
    </source>
</evidence>
<evidence type="ECO:0000313" key="2">
    <source>
        <dbReference type="EMBL" id="CAB3792896.1"/>
    </source>
</evidence>
<gene>
    <name evidence="2" type="ORF">LMG28138_03445</name>
</gene>
<dbReference type="EMBL" id="CADIKM010000016">
    <property type="protein sequence ID" value="CAB3792896.1"/>
    <property type="molecule type" value="Genomic_DNA"/>
</dbReference>
<proteinExistence type="predicted"/>
<dbReference type="AlphaFoldDB" id="A0A6S7BJ28"/>
<organism evidence="2 3">
    <name type="scientific">Pararobbsia alpina</name>
    <dbReference type="NCBI Taxonomy" id="621374"/>
    <lineage>
        <taxon>Bacteria</taxon>
        <taxon>Pseudomonadati</taxon>
        <taxon>Pseudomonadota</taxon>
        <taxon>Betaproteobacteria</taxon>
        <taxon>Burkholderiales</taxon>
        <taxon>Burkholderiaceae</taxon>
        <taxon>Pararobbsia</taxon>
    </lineage>
</organism>
<name>A0A6S7BJ28_9BURK</name>
<reference evidence="2 3" key="1">
    <citation type="submission" date="2020-04" db="EMBL/GenBank/DDBJ databases">
        <authorList>
            <person name="De Canck E."/>
        </authorList>
    </citation>
    <scope>NUCLEOTIDE SEQUENCE [LARGE SCALE GENOMIC DNA]</scope>
    <source>
        <strain evidence="2 3">LMG 28138</strain>
    </source>
</reference>
<protein>
    <submittedName>
        <fullName evidence="2">Uncharacterized protein</fullName>
    </submittedName>
</protein>
<feature type="signal peptide" evidence="1">
    <location>
        <begin position="1"/>
        <end position="27"/>
    </location>
</feature>
<dbReference type="RefSeq" id="WP_175105959.1">
    <property type="nucleotide sequence ID" value="NZ_CADIKM010000016.1"/>
</dbReference>
<evidence type="ECO:0000256" key="1">
    <source>
        <dbReference type="SAM" id="SignalP"/>
    </source>
</evidence>
<sequence>MTRTVPVNVAAALTLVLSSALPSIAHALALDDALSCGEHAHGYITSLQTRQLIPDHPLHVEDNAINVFWPARDAALTAFGFKVYAVIGYERDDPTFTRGSGEPMKGSLYGVVVRGGTVAVAKAVSDAGSPAESKHAGPFLTAIYCSAE</sequence>
<dbReference type="Proteomes" id="UP000494115">
    <property type="component" value="Unassembled WGS sequence"/>
</dbReference>
<accession>A0A6S7BJ28</accession>
<feature type="chain" id="PRO_5029007351" evidence="1">
    <location>
        <begin position="28"/>
        <end position="148"/>
    </location>
</feature>